<dbReference type="OrthoDB" id="60033at2759"/>
<keyword evidence="3" id="KW-0238">DNA-binding</keyword>
<comment type="similarity">
    <text evidence="2 5">Belongs to the HSF family.</text>
</comment>
<evidence type="ECO:0000259" key="7">
    <source>
        <dbReference type="SMART" id="SM00415"/>
    </source>
</evidence>
<feature type="region of interest" description="Disordered" evidence="6">
    <location>
        <begin position="1"/>
        <end position="33"/>
    </location>
</feature>
<reference evidence="9" key="1">
    <citation type="submission" date="2013-05" db="EMBL/GenBank/DDBJ databases">
        <title>The Genome sequence of Mucor circinelloides f. circinelloides 1006PhL.</title>
        <authorList>
            <consortium name="The Broad Institute Genomics Platform"/>
            <person name="Cuomo C."/>
            <person name="Earl A."/>
            <person name="Findley K."/>
            <person name="Lee S.C."/>
            <person name="Walker B."/>
            <person name="Young S."/>
            <person name="Zeng Q."/>
            <person name="Gargeya S."/>
            <person name="Fitzgerald M."/>
            <person name="Haas B."/>
            <person name="Abouelleil A."/>
            <person name="Allen A.W."/>
            <person name="Alvarado L."/>
            <person name="Arachchi H.M."/>
            <person name="Berlin A.M."/>
            <person name="Chapman S.B."/>
            <person name="Gainer-Dewar J."/>
            <person name="Goldberg J."/>
            <person name="Griggs A."/>
            <person name="Gujja S."/>
            <person name="Hansen M."/>
            <person name="Howarth C."/>
            <person name="Imamovic A."/>
            <person name="Ireland A."/>
            <person name="Larimer J."/>
            <person name="McCowan C."/>
            <person name="Murphy C."/>
            <person name="Pearson M."/>
            <person name="Poon T.W."/>
            <person name="Priest M."/>
            <person name="Roberts A."/>
            <person name="Saif S."/>
            <person name="Shea T."/>
            <person name="Sisk P."/>
            <person name="Sykes S."/>
            <person name="Wortman J."/>
            <person name="Nusbaum C."/>
            <person name="Birren B."/>
        </authorList>
    </citation>
    <scope>NUCLEOTIDE SEQUENCE [LARGE SCALE GENOMIC DNA]</scope>
    <source>
        <strain evidence="9">1006PhL</strain>
    </source>
</reference>
<dbReference type="InterPro" id="IPR036388">
    <property type="entry name" value="WH-like_DNA-bd_sf"/>
</dbReference>
<dbReference type="VEuPathDB" id="FungiDB:HMPREF1544_03302"/>
<dbReference type="AlphaFoldDB" id="S2JJ47"/>
<dbReference type="Gene3D" id="1.10.10.10">
    <property type="entry name" value="Winged helix-like DNA-binding domain superfamily/Winged helix DNA-binding domain"/>
    <property type="match status" value="1"/>
</dbReference>
<evidence type="ECO:0000313" key="8">
    <source>
        <dbReference type="EMBL" id="EPB89919.1"/>
    </source>
</evidence>
<dbReference type="eggNOG" id="KOG0627">
    <property type="taxonomic scope" value="Eukaryota"/>
</dbReference>
<feature type="compositionally biased region" description="Low complexity" evidence="6">
    <location>
        <begin position="669"/>
        <end position="690"/>
    </location>
</feature>
<dbReference type="OMA" id="YYYHENA"/>
<accession>S2JJ47</accession>
<dbReference type="EMBL" id="KE123928">
    <property type="protein sequence ID" value="EPB89919.1"/>
    <property type="molecule type" value="Genomic_DNA"/>
</dbReference>
<gene>
    <name evidence="8" type="ORF">HMPREF1544_03302</name>
</gene>
<dbReference type="InParanoid" id="S2JJ47"/>
<feature type="region of interest" description="Disordered" evidence="6">
    <location>
        <begin position="53"/>
        <end position="107"/>
    </location>
</feature>
<dbReference type="STRING" id="1220926.S2JJ47"/>
<dbReference type="GO" id="GO:0043565">
    <property type="term" value="F:sequence-specific DNA binding"/>
    <property type="evidence" value="ECO:0007669"/>
    <property type="project" value="InterPro"/>
</dbReference>
<dbReference type="GO" id="GO:0005634">
    <property type="term" value="C:nucleus"/>
    <property type="evidence" value="ECO:0007669"/>
    <property type="project" value="UniProtKB-SubCell"/>
</dbReference>
<dbReference type="SUPFAM" id="SSF46785">
    <property type="entry name" value="Winged helix' DNA-binding domain"/>
    <property type="match status" value="1"/>
</dbReference>
<evidence type="ECO:0000256" key="2">
    <source>
        <dbReference type="ARBA" id="ARBA00006403"/>
    </source>
</evidence>
<feature type="domain" description="HSF-type DNA-binding" evidence="7">
    <location>
        <begin position="132"/>
        <end position="238"/>
    </location>
</feature>
<dbReference type="PANTHER" id="PTHR10015">
    <property type="entry name" value="HEAT SHOCK TRANSCRIPTION FACTOR"/>
    <property type="match status" value="1"/>
</dbReference>
<keyword evidence="9" id="KW-1185">Reference proteome</keyword>
<dbReference type="Pfam" id="PF00447">
    <property type="entry name" value="HSF_DNA-bind"/>
    <property type="match status" value="1"/>
</dbReference>
<organism evidence="8 9">
    <name type="scientific">Mucor circinelloides f. circinelloides (strain 1006PhL)</name>
    <name type="common">Mucormycosis agent</name>
    <name type="synonym">Calyptromyces circinelloides</name>
    <dbReference type="NCBI Taxonomy" id="1220926"/>
    <lineage>
        <taxon>Eukaryota</taxon>
        <taxon>Fungi</taxon>
        <taxon>Fungi incertae sedis</taxon>
        <taxon>Mucoromycota</taxon>
        <taxon>Mucoromycotina</taxon>
        <taxon>Mucoromycetes</taxon>
        <taxon>Mucorales</taxon>
        <taxon>Mucorineae</taxon>
        <taxon>Mucoraceae</taxon>
        <taxon>Mucor</taxon>
    </lineage>
</organism>
<sequence length="716" mass="81183">MDYPLHQSQYTDSTNHSGHHQQHQQQDESSNVTNSTANYRTYSMYNERSDISSIMFDGNSPNNEEDDSRSSMMLLSTRPPHSIHDPWNQPQLHQQQQQHHHHHSPLLNNDYRQHQSIQHHQVQQQLSHSERGIAGFVSKLYQCLQSVDSNQKYARWCQHDGKDMFIIDCIPEFTEFVLPRLFKHCKFPSFVRQLNIYGFQRDTDARKSKDTKDKESCRWYHPCFRPGRRDLFHLIRRKATRYSRKRKVKASNDEDPETILNLGSADESEIDEESQENMILLVNNNDEQEGRRSSSVSSVTQSMQHIDYNPTSSQLQLGFSEPATVATTTTTTATSTNSPRIVNHTAVPLVVDTNINITASNGYHSMATPTLAHNNNHNTNTILQDDLSSDNADDRIIDNGLVVNMQQQHHHHHFELPQQQLHQPLMRDQELRMQLYHMKQQYEKMHAYFKEQLSTAQIQIDGQQIRIQQLEGALGITKHSVKQGTVQQPATGGYMSTVCTTIPNSSSPSAFNNPGSYNLQQQQRQLNQNSPIITPRLVTSNHRSMYQMPQQSSIKTTGNNTIAATPRPNYYYHENATSPSAVSGNTNNNNNIDNKSKMIAQMKSEIISSPSTPSTSSNTWLPYHRDSLSTTGMIDPANNVTAGSSTNPSTTTTGTGTGTDTKLKSALPTSNSSSNTSLIMHSNVHNTNNTDNHDTNNIHNNNKIDLMGHMHFNSFI</sequence>
<dbReference type="GO" id="GO:0003700">
    <property type="term" value="F:DNA-binding transcription factor activity"/>
    <property type="evidence" value="ECO:0007669"/>
    <property type="project" value="InterPro"/>
</dbReference>
<evidence type="ECO:0000256" key="1">
    <source>
        <dbReference type="ARBA" id="ARBA00004123"/>
    </source>
</evidence>
<comment type="subcellular location">
    <subcellularLocation>
        <location evidence="1">Nucleus</location>
    </subcellularLocation>
</comment>
<dbReference type="PANTHER" id="PTHR10015:SF427">
    <property type="entry name" value="HEAT SHOCK FACTOR PROTEIN"/>
    <property type="match status" value="1"/>
</dbReference>
<dbReference type="InterPro" id="IPR036390">
    <property type="entry name" value="WH_DNA-bd_sf"/>
</dbReference>
<name>S2JJ47_MUCC1</name>
<feature type="region of interest" description="Disordered" evidence="6">
    <location>
        <begin position="631"/>
        <end position="696"/>
    </location>
</feature>
<evidence type="ECO:0000256" key="4">
    <source>
        <dbReference type="ARBA" id="ARBA00023242"/>
    </source>
</evidence>
<protein>
    <recommendedName>
        <fullName evidence="7">HSF-type DNA-binding domain-containing protein</fullName>
    </recommendedName>
</protein>
<evidence type="ECO:0000256" key="6">
    <source>
        <dbReference type="SAM" id="MobiDB-lite"/>
    </source>
</evidence>
<evidence type="ECO:0000256" key="5">
    <source>
        <dbReference type="RuleBase" id="RU004020"/>
    </source>
</evidence>
<dbReference type="InterPro" id="IPR000232">
    <property type="entry name" value="HSF_DNA-bd"/>
</dbReference>
<feature type="compositionally biased region" description="Low complexity" evidence="6">
    <location>
        <begin position="641"/>
        <end position="660"/>
    </location>
</feature>
<proteinExistence type="inferred from homology"/>
<evidence type="ECO:0000313" key="9">
    <source>
        <dbReference type="Proteomes" id="UP000014254"/>
    </source>
</evidence>
<dbReference type="SMART" id="SM00415">
    <property type="entry name" value="HSF"/>
    <property type="match status" value="1"/>
</dbReference>
<feature type="compositionally biased region" description="Polar residues" evidence="6">
    <location>
        <begin position="1"/>
        <end position="16"/>
    </location>
</feature>
<keyword evidence="4" id="KW-0539">Nucleus</keyword>
<evidence type="ECO:0000256" key="3">
    <source>
        <dbReference type="ARBA" id="ARBA00023125"/>
    </source>
</evidence>
<dbReference type="Proteomes" id="UP000014254">
    <property type="component" value="Unassembled WGS sequence"/>
</dbReference>